<dbReference type="Gene3D" id="2.30.30.380">
    <property type="entry name" value="Zn-finger domain of Sec23/24"/>
    <property type="match status" value="1"/>
</dbReference>
<proteinExistence type="predicted"/>
<feature type="region of interest" description="Disordered" evidence="1">
    <location>
        <begin position="22"/>
        <end position="84"/>
    </location>
</feature>
<feature type="compositionally biased region" description="Low complexity" evidence="1">
    <location>
        <begin position="182"/>
        <end position="195"/>
    </location>
</feature>
<evidence type="ECO:0000313" key="2">
    <source>
        <dbReference type="EMBL" id="CAE0666011.1"/>
    </source>
</evidence>
<feature type="compositionally biased region" description="Basic and acidic residues" evidence="1">
    <location>
        <begin position="132"/>
        <end position="153"/>
    </location>
</feature>
<sequence length="322" mass="34764">MRSRAEMELEKALYELYCQPNHLPRSITPTATTTPTTATTTPASSCTTPLDPDSKLPKRMKAKKGNNAAKNDSKNGVNDAETSPTALTSTWSCAVCTFENPRDGGSTCVMCGSESSEAAAAAAEKQSASMKNELEQSNNDRDDGDHGADDQNLTRKKKAAESRTMTTSDTPPTHANRVPNRPAATTTPTVASPPAGVNKLYIDRSRKLVLRLKSSKACRDALLSSKVSYRDAAAGDWGVYGQRKAAKEAVEEQIRSVTLQKDKGTKMEGYQCPNCGGRNCRERTMSLRRDIAKCETWGNKDGASGKRTVECPDCGFSATHEI</sequence>
<reference evidence="2" key="1">
    <citation type="submission" date="2021-01" db="EMBL/GenBank/DDBJ databases">
        <authorList>
            <person name="Corre E."/>
            <person name="Pelletier E."/>
            <person name="Niang G."/>
            <person name="Scheremetjew M."/>
            <person name="Finn R."/>
            <person name="Kale V."/>
            <person name="Holt S."/>
            <person name="Cochrane G."/>
            <person name="Meng A."/>
            <person name="Brown T."/>
            <person name="Cohen L."/>
        </authorList>
    </citation>
    <scope>NUCLEOTIDE SEQUENCE</scope>
    <source>
        <strain evidence="2">CCCM811</strain>
    </source>
</reference>
<gene>
    <name evidence="2" type="ORF">LGLO00237_LOCUS17618</name>
</gene>
<evidence type="ECO:0008006" key="3">
    <source>
        <dbReference type="Google" id="ProtNLM"/>
    </source>
</evidence>
<organism evidence="2">
    <name type="scientific">Lotharella globosa</name>
    <dbReference type="NCBI Taxonomy" id="91324"/>
    <lineage>
        <taxon>Eukaryota</taxon>
        <taxon>Sar</taxon>
        <taxon>Rhizaria</taxon>
        <taxon>Cercozoa</taxon>
        <taxon>Chlorarachniophyceae</taxon>
        <taxon>Lotharella</taxon>
    </lineage>
</organism>
<dbReference type="EMBL" id="HBIV01024552">
    <property type="protein sequence ID" value="CAE0666011.1"/>
    <property type="molecule type" value="Transcribed_RNA"/>
</dbReference>
<accession>A0A7S3YYC3</accession>
<feature type="compositionally biased region" description="Polar residues" evidence="1">
    <location>
        <begin position="163"/>
        <end position="173"/>
    </location>
</feature>
<feature type="compositionally biased region" description="Low complexity" evidence="1">
    <location>
        <begin position="28"/>
        <end position="49"/>
    </location>
</feature>
<evidence type="ECO:0000256" key="1">
    <source>
        <dbReference type="SAM" id="MobiDB-lite"/>
    </source>
</evidence>
<protein>
    <recommendedName>
        <fullName evidence="3">RanBP2-type domain-containing protein</fullName>
    </recommendedName>
</protein>
<dbReference type="AlphaFoldDB" id="A0A7S3YYC3"/>
<name>A0A7S3YYC3_9EUKA</name>
<feature type="region of interest" description="Disordered" evidence="1">
    <location>
        <begin position="122"/>
        <end position="196"/>
    </location>
</feature>